<sequence>MDGYKFWSIIYALFCFALIIFIAWPVSFTLAAIYILFVPFAACIPPLEACLDDVLGALKLPLFWAKEAIHAEGFCN</sequence>
<reference evidence="2" key="2">
    <citation type="submission" date="2014-06" db="EMBL/GenBank/DDBJ databases">
        <authorList>
            <person name="Aslett M."/>
        </authorList>
    </citation>
    <scope>NUCLEOTIDE SEQUENCE</scope>
</reference>
<evidence type="ECO:0000313" key="4">
    <source>
        <dbReference type="WBParaSite" id="EgrG_000722200"/>
    </source>
</evidence>
<evidence type="ECO:0000313" key="2">
    <source>
        <dbReference type="EMBL" id="CDS23531.1"/>
    </source>
</evidence>
<reference evidence="2 3" key="1">
    <citation type="journal article" date="2013" name="Nature">
        <title>The genomes of four tapeworm species reveal adaptations to parasitism.</title>
        <authorList>
            <person name="Tsai I.J."/>
            <person name="Zarowiecki M."/>
            <person name="Holroyd N."/>
            <person name="Garciarrubio A."/>
            <person name="Sanchez-Flores A."/>
            <person name="Brooks K.L."/>
            <person name="Tracey A."/>
            <person name="Bobes R.J."/>
            <person name="Fragoso G."/>
            <person name="Sciutto E."/>
            <person name="Aslett M."/>
            <person name="Beasley H."/>
            <person name="Bennett H.M."/>
            <person name="Cai J."/>
            <person name="Camicia F."/>
            <person name="Clark R."/>
            <person name="Cucher M."/>
            <person name="De Silva N."/>
            <person name="Day T.A."/>
            <person name="Deplazes P."/>
            <person name="Estrada K."/>
            <person name="Fernandez C."/>
            <person name="Holland P.W."/>
            <person name="Hou J."/>
            <person name="Hu S."/>
            <person name="Huckvale T."/>
            <person name="Hung S.S."/>
            <person name="Kamenetzky L."/>
            <person name="Keane J.A."/>
            <person name="Kiss F."/>
            <person name="Koziol U."/>
            <person name="Lambert O."/>
            <person name="Liu K."/>
            <person name="Luo X."/>
            <person name="Luo Y."/>
            <person name="Macchiaroli N."/>
            <person name="Nichol S."/>
            <person name="Paps J."/>
            <person name="Parkinson J."/>
            <person name="Pouchkina-Stantcheva N."/>
            <person name="Riddiford N."/>
            <person name="Rosenzvit M."/>
            <person name="Salinas G."/>
            <person name="Wasmuth J.D."/>
            <person name="Zamanian M."/>
            <person name="Zheng Y."/>
            <person name="Cai X."/>
            <person name="Soberon X."/>
            <person name="Olson P.D."/>
            <person name="Laclette J.P."/>
            <person name="Brehm K."/>
            <person name="Berriman M."/>
            <person name="Garciarrubio A."/>
            <person name="Bobes R.J."/>
            <person name="Fragoso G."/>
            <person name="Sanchez-Flores A."/>
            <person name="Estrada K."/>
            <person name="Cevallos M.A."/>
            <person name="Morett E."/>
            <person name="Gonzalez V."/>
            <person name="Portillo T."/>
            <person name="Ochoa-Leyva A."/>
            <person name="Jose M.V."/>
            <person name="Sciutto E."/>
            <person name="Landa A."/>
            <person name="Jimenez L."/>
            <person name="Valdes V."/>
            <person name="Carrero J.C."/>
            <person name="Larralde C."/>
            <person name="Morales-Montor J."/>
            <person name="Limon-Lason J."/>
            <person name="Soberon X."/>
            <person name="Laclette J.P."/>
        </authorList>
    </citation>
    <scope>NUCLEOTIDE SEQUENCE [LARGE SCALE GENOMIC DNA]</scope>
</reference>
<reference evidence="4" key="3">
    <citation type="submission" date="2020-10" db="UniProtKB">
        <authorList>
            <consortium name="WormBaseParasite"/>
        </authorList>
    </citation>
    <scope>IDENTIFICATION</scope>
</reference>
<name>A0A068WYG5_ECHGR</name>
<evidence type="ECO:0000313" key="3">
    <source>
        <dbReference type="Proteomes" id="UP000492820"/>
    </source>
</evidence>
<dbReference type="WBParaSite" id="EgrG_000722200">
    <property type="protein sequence ID" value="EgrG_000722200"/>
    <property type="gene ID" value="EgrG_000722200"/>
</dbReference>
<evidence type="ECO:0000256" key="1">
    <source>
        <dbReference type="SAM" id="Phobius"/>
    </source>
</evidence>
<keyword evidence="1" id="KW-0812">Transmembrane</keyword>
<dbReference type="AlphaFoldDB" id="A0A068WYG5"/>
<gene>
    <name evidence="2" type="ORF">EgrG_000722200</name>
</gene>
<dbReference type="Proteomes" id="UP000492820">
    <property type="component" value="Unassembled WGS sequence"/>
</dbReference>
<protein>
    <submittedName>
        <fullName evidence="2 4">Expressed conserved protein</fullName>
    </submittedName>
</protein>
<keyword evidence="1" id="KW-0472">Membrane</keyword>
<organism evidence="2">
    <name type="scientific">Echinococcus granulosus</name>
    <name type="common">Hydatid tapeworm</name>
    <dbReference type="NCBI Taxonomy" id="6210"/>
    <lineage>
        <taxon>Eukaryota</taxon>
        <taxon>Metazoa</taxon>
        <taxon>Spiralia</taxon>
        <taxon>Lophotrochozoa</taxon>
        <taxon>Platyhelminthes</taxon>
        <taxon>Cestoda</taxon>
        <taxon>Eucestoda</taxon>
        <taxon>Cyclophyllidea</taxon>
        <taxon>Taeniidae</taxon>
        <taxon>Echinococcus</taxon>
        <taxon>Echinococcus granulosus group</taxon>
    </lineage>
</organism>
<accession>A0A068WYG5</accession>
<dbReference type="OrthoDB" id="8912589at2759"/>
<proteinExistence type="predicted"/>
<feature type="transmembrane region" description="Helical" evidence="1">
    <location>
        <begin position="6"/>
        <end position="37"/>
    </location>
</feature>
<dbReference type="EMBL" id="LK028591">
    <property type="protein sequence ID" value="CDS23531.1"/>
    <property type="molecule type" value="Genomic_DNA"/>
</dbReference>
<keyword evidence="1" id="KW-1133">Transmembrane helix</keyword>